<evidence type="ECO:0000313" key="1">
    <source>
        <dbReference type="EMBL" id="PXX32929.1"/>
    </source>
</evidence>
<evidence type="ECO:0000313" key="2">
    <source>
        <dbReference type="Proteomes" id="UP000247755"/>
    </source>
</evidence>
<protein>
    <submittedName>
        <fullName evidence="1">Uncharacterized protein</fullName>
    </submittedName>
</protein>
<accession>A0A318IMY2</accession>
<name>A0A318IMY2_BURPY</name>
<dbReference type="AlphaFoldDB" id="A0A318IMY2"/>
<organism evidence="1 2">
    <name type="scientific">Burkholderia pyrrocinia</name>
    <name type="common">Pseudomonas pyrrocinia</name>
    <dbReference type="NCBI Taxonomy" id="60550"/>
    <lineage>
        <taxon>Bacteria</taxon>
        <taxon>Pseudomonadati</taxon>
        <taxon>Pseudomonadota</taxon>
        <taxon>Betaproteobacteria</taxon>
        <taxon>Burkholderiales</taxon>
        <taxon>Burkholderiaceae</taxon>
        <taxon>Burkholderia</taxon>
        <taxon>Burkholderia cepacia complex</taxon>
    </lineage>
</organism>
<sequence>MTRHVGRLRADARPRIAGDIAAQVAARHGLPARRGGRRRLAESIAVILLAMRRFRAIVGVNWSGQRQGNDNAACDKQ</sequence>
<dbReference type="EMBL" id="QJJY01000011">
    <property type="protein sequence ID" value="PXX32929.1"/>
    <property type="molecule type" value="Genomic_DNA"/>
</dbReference>
<gene>
    <name evidence="1" type="ORF">NA66_101128</name>
</gene>
<comment type="caution">
    <text evidence="1">The sequence shown here is derived from an EMBL/GenBank/DDBJ whole genome shotgun (WGS) entry which is preliminary data.</text>
</comment>
<reference evidence="1 2" key="1">
    <citation type="submission" date="2018-05" db="EMBL/GenBank/DDBJ databases">
        <title>Comparative genomics of bacterial root endophytes of switchgrass collected from native prairies over two seasons.</title>
        <authorList>
            <person name="Tang Y."/>
        </authorList>
    </citation>
    <scope>NUCLEOTIDE SEQUENCE [LARGE SCALE GENOMIC DNA]</scope>
    <source>
        <strain evidence="1 2">NFIX32</strain>
    </source>
</reference>
<dbReference type="Proteomes" id="UP000247755">
    <property type="component" value="Unassembled WGS sequence"/>
</dbReference>
<proteinExistence type="predicted"/>